<organism evidence="2 3">
    <name type="scientific">Tanacetum coccineum</name>
    <dbReference type="NCBI Taxonomy" id="301880"/>
    <lineage>
        <taxon>Eukaryota</taxon>
        <taxon>Viridiplantae</taxon>
        <taxon>Streptophyta</taxon>
        <taxon>Embryophyta</taxon>
        <taxon>Tracheophyta</taxon>
        <taxon>Spermatophyta</taxon>
        <taxon>Magnoliopsida</taxon>
        <taxon>eudicotyledons</taxon>
        <taxon>Gunneridae</taxon>
        <taxon>Pentapetalae</taxon>
        <taxon>asterids</taxon>
        <taxon>campanulids</taxon>
        <taxon>Asterales</taxon>
        <taxon>Asteraceae</taxon>
        <taxon>Asteroideae</taxon>
        <taxon>Anthemideae</taxon>
        <taxon>Anthemidinae</taxon>
        <taxon>Tanacetum</taxon>
    </lineage>
</organism>
<dbReference type="GO" id="GO:0003964">
    <property type="term" value="F:RNA-directed DNA polymerase activity"/>
    <property type="evidence" value="ECO:0007669"/>
    <property type="project" value="UniProtKB-KW"/>
</dbReference>
<proteinExistence type="predicted"/>
<keyword evidence="2" id="KW-0548">Nucleotidyltransferase</keyword>
<keyword evidence="2" id="KW-0695">RNA-directed DNA polymerase</keyword>
<sequence length="290" mass="33945">MKLHQHASLWWDHVKKQRYLTGKSKVESWEKMKKLTKEKFLPMNYRQEAFLDYHNFPQDTFTVEELINEFDRLHMRFDANEEEKEVISRFLGVLHLEIADVVTLVKHLVVISQGLGHYSRECPNQRTVSLVEEESEVIYYTDGNDVDESPKYKLLHLDQGESLVIQRVLSVATSKSIDDNSMRRNNIFRTKCTSKGKVSKRRPGQFHRKTKNDGFLNTYSFQKDGMRIILVPLDSRKSPEVDSIVIFNQEIPYGSPMMPDIQHCIDFVPGSSIVNNPAYRMNPNEYEELQ</sequence>
<comment type="caution">
    <text evidence="2">The sequence shown here is derived from an EMBL/GenBank/DDBJ whole genome shotgun (WGS) entry which is preliminary data.</text>
</comment>
<dbReference type="Proteomes" id="UP001151760">
    <property type="component" value="Unassembled WGS sequence"/>
</dbReference>
<keyword evidence="3" id="KW-1185">Reference proteome</keyword>
<dbReference type="Pfam" id="PF03732">
    <property type="entry name" value="Retrotrans_gag"/>
    <property type="match status" value="1"/>
</dbReference>
<evidence type="ECO:0000313" key="2">
    <source>
        <dbReference type="EMBL" id="GJS82123.1"/>
    </source>
</evidence>
<name>A0ABQ4YWB6_9ASTR</name>
<accession>A0ABQ4YWB6</accession>
<reference evidence="2" key="2">
    <citation type="submission" date="2022-01" db="EMBL/GenBank/DDBJ databases">
        <authorList>
            <person name="Yamashiro T."/>
            <person name="Shiraishi A."/>
            <person name="Satake H."/>
            <person name="Nakayama K."/>
        </authorList>
    </citation>
    <scope>NUCLEOTIDE SEQUENCE</scope>
</reference>
<evidence type="ECO:0000259" key="1">
    <source>
        <dbReference type="Pfam" id="PF03732"/>
    </source>
</evidence>
<evidence type="ECO:0000313" key="3">
    <source>
        <dbReference type="Proteomes" id="UP001151760"/>
    </source>
</evidence>
<dbReference type="EMBL" id="BQNB010010800">
    <property type="protein sequence ID" value="GJS82123.1"/>
    <property type="molecule type" value="Genomic_DNA"/>
</dbReference>
<reference evidence="2" key="1">
    <citation type="journal article" date="2022" name="Int. J. Mol. Sci.">
        <title>Draft Genome of Tanacetum Coccineum: Genomic Comparison of Closely Related Tanacetum-Family Plants.</title>
        <authorList>
            <person name="Yamashiro T."/>
            <person name="Shiraishi A."/>
            <person name="Nakayama K."/>
            <person name="Satake H."/>
        </authorList>
    </citation>
    <scope>NUCLEOTIDE SEQUENCE</scope>
</reference>
<dbReference type="PANTHER" id="PTHR35046:SF23">
    <property type="entry name" value="NUCLEOTIDYLTRANSFERASE, RIBONUCLEASE H"/>
    <property type="match status" value="1"/>
</dbReference>
<dbReference type="InterPro" id="IPR005162">
    <property type="entry name" value="Retrotrans_gag_dom"/>
</dbReference>
<feature type="domain" description="Retrotransposon gag" evidence="1">
    <location>
        <begin position="2"/>
        <end position="92"/>
    </location>
</feature>
<gene>
    <name evidence="2" type="ORF">Tco_0748664</name>
</gene>
<keyword evidence="2" id="KW-0808">Transferase</keyword>
<protein>
    <submittedName>
        <fullName evidence="2">Reverse transcriptase domain-containing protein</fullName>
    </submittedName>
</protein>
<dbReference type="PANTHER" id="PTHR35046">
    <property type="entry name" value="ZINC KNUCKLE (CCHC-TYPE) FAMILY PROTEIN"/>
    <property type="match status" value="1"/>
</dbReference>